<sequence>MAFFRRMKKKYVMPLLAVTVLFTGTAFTYRDDFFEIAKQIEIFTTLFKTVNTNYVDETNPGELMDKAIKSMLADLDPYTNYFNEADVVKFKINNSGEYTGIGALITRKDGKLIIKEPYKDYPADKAGLKAGDEIIQIGDVVLADFKEDASELLKGSKNTKIALKYIRQGKTLTTDLILNQVELNAVPYFAMVNGTTGYIVLSQFNAKAASETKAALIDLKGQGATSIILDLRGNPGGLLNEAVNICNLFVPQGETIVTTKSKNEKYNMNYTTKNNPVDLQIPLVVLVDGKSASASEIVAGALQDLDRAVVVGSRSFGKGLVQRPIDLTYGTQVKVTISRYYTPSGRCIQALDYTHKDADGKAIRVDAKNYNAFKTKGGRTVYDGGGIEPDVALDETKTSAIADALVRKDGIFNYATQYYYKNPTVGTAIPNVTDADFEALKAYLKKEKFEFDTETEKKLKEVLEVAKTEKVDGSISTEYQALLTALQKSEEKELNAHKTEIKQLLTDELIKRYQYKEGLYKYYTTSNTEIKKATALLADQAGYKKILTKK</sequence>
<evidence type="ECO:0000313" key="8">
    <source>
        <dbReference type="EMBL" id="KOS07032.1"/>
    </source>
</evidence>
<dbReference type="GO" id="GO:0030288">
    <property type="term" value="C:outer membrane-bounded periplasmic space"/>
    <property type="evidence" value="ECO:0007669"/>
    <property type="project" value="TreeGrafter"/>
</dbReference>
<dbReference type="SUPFAM" id="SSF50156">
    <property type="entry name" value="PDZ domain-like"/>
    <property type="match status" value="1"/>
</dbReference>
<feature type="signal peptide" evidence="6">
    <location>
        <begin position="1"/>
        <end position="28"/>
    </location>
</feature>
<dbReference type="Proteomes" id="UP000037755">
    <property type="component" value="Unassembled WGS sequence"/>
</dbReference>
<gene>
    <name evidence="8" type="ORF">AM493_14065</name>
</gene>
<dbReference type="STRING" id="1202724.AM493_14065"/>
<dbReference type="Gene3D" id="3.30.750.44">
    <property type="match status" value="1"/>
</dbReference>
<dbReference type="InterPro" id="IPR005151">
    <property type="entry name" value="Tail-specific_protease"/>
</dbReference>
<dbReference type="InterPro" id="IPR001478">
    <property type="entry name" value="PDZ"/>
</dbReference>
<dbReference type="CDD" id="cd07560">
    <property type="entry name" value="Peptidase_S41_CPP"/>
    <property type="match status" value="1"/>
</dbReference>
<keyword evidence="6" id="KW-0732">Signal</keyword>
<accession>A0A0M9VJ31</accession>
<protein>
    <submittedName>
        <fullName evidence="8">Peptidase S41</fullName>
    </submittedName>
</protein>
<dbReference type="GO" id="GO:0004175">
    <property type="term" value="F:endopeptidase activity"/>
    <property type="evidence" value="ECO:0007669"/>
    <property type="project" value="TreeGrafter"/>
</dbReference>
<dbReference type="NCBIfam" id="TIGR00225">
    <property type="entry name" value="prc"/>
    <property type="match status" value="1"/>
</dbReference>
<evidence type="ECO:0000256" key="5">
    <source>
        <dbReference type="RuleBase" id="RU004404"/>
    </source>
</evidence>
<dbReference type="Gene3D" id="2.30.42.10">
    <property type="match status" value="1"/>
</dbReference>
<dbReference type="PANTHER" id="PTHR32060:SF30">
    <property type="entry name" value="CARBOXY-TERMINAL PROCESSING PROTEASE CTPA"/>
    <property type="match status" value="1"/>
</dbReference>
<name>A0A0M9VJ31_9FLAO</name>
<dbReference type="PANTHER" id="PTHR32060">
    <property type="entry name" value="TAIL-SPECIFIC PROTEASE"/>
    <property type="match status" value="1"/>
</dbReference>
<comment type="similarity">
    <text evidence="1 5">Belongs to the peptidase S41A family.</text>
</comment>
<reference evidence="8 9" key="1">
    <citation type="submission" date="2015-08" db="EMBL/GenBank/DDBJ databases">
        <title>Whole genome sequence of Flavobacterium akiainvivens IK-1T, from decaying Wikstroemia oahuensis, an endemic Hawaiian shrub.</title>
        <authorList>
            <person name="Wan X."/>
            <person name="Hou S."/>
            <person name="Saito J."/>
            <person name="Donachie S."/>
        </authorList>
    </citation>
    <scope>NUCLEOTIDE SEQUENCE [LARGE SCALE GENOMIC DNA]</scope>
    <source>
        <strain evidence="8 9">IK-1</strain>
    </source>
</reference>
<organism evidence="8 9">
    <name type="scientific">Flavobacterium akiainvivens</name>
    <dbReference type="NCBI Taxonomy" id="1202724"/>
    <lineage>
        <taxon>Bacteria</taxon>
        <taxon>Pseudomonadati</taxon>
        <taxon>Bacteroidota</taxon>
        <taxon>Flavobacteriia</taxon>
        <taxon>Flavobacteriales</taxon>
        <taxon>Flavobacteriaceae</taxon>
        <taxon>Flavobacterium</taxon>
    </lineage>
</organism>
<dbReference type="InterPro" id="IPR029045">
    <property type="entry name" value="ClpP/crotonase-like_dom_sf"/>
</dbReference>
<evidence type="ECO:0000256" key="4">
    <source>
        <dbReference type="ARBA" id="ARBA00022825"/>
    </source>
</evidence>
<dbReference type="InterPro" id="IPR041489">
    <property type="entry name" value="PDZ_6"/>
</dbReference>
<feature type="chain" id="PRO_5005839040" evidence="6">
    <location>
        <begin position="29"/>
        <end position="550"/>
    </location>
</feature>
<keyword evidence="4 5" id="KW-0720">Serine protease</keyword>
<keyword evidence="9" id="KW-1185">Reference proteome</keyword>
<dbReference type="Pfam" id="PF03572">
    <property type="entry name" value="Peptidase_S41"/>
    <property type="match status" value="1"/>
</dbReference>
<dbReference type="SMART" id="SM00228">
    <property type="entry name" value="PDZ"/>
    <property type="match status" value="1"/>
</dbReference>
<dbReference type="PATRIC" id="fig|1202724.3.peg.2921"/>
<dbReference type="SUPFAM" id="SSF52096">
    <property type="entry name" value="ClpP/crotonase"/>
    <property type="match status" value="1"/>
</dbReference>
<dbReference type="Gene3D" id="3.90.226.10">
    <property type="entry name" value="2-enoyl-CoA Hydratase, Chain A, domain 1"/>
    <property type="match status" value="1"/>
</dbReference>
<dbReference type="EMBL" id="LIYD01000005">
    <property type="protein sequence ID" value="KOS07032.1"/>
    <property type="molecule type" value="Genomic_DNA"/>
</dbReference>
<keyword evidence="2 5" id="KW-0645">Protease</keyword>
<dbReference type="GO" id="GO:0008236">
    <property type="term" value="F:serine-type peptidase activity"/>
    <property type="evidence" value="ECO:0007669"/>
    <property type="project" value="UniProtKB-KW"/>
</dbReference>
<dbReference type="InterPro" id="IPR036034">
    <property type="entry name" value="PDZ_sf"/>
</dbReference>
<dbReference type="Pfam" id="PF17820">
    <property type="entry name" value="PDZ_6"/>
    <property type="match status" value="1"/>
</dbReference>
<evidence type="ECO:0000256" key="3">
    <source>
        <dbReference type="ARBA" id="ARBA00022801"/>
    </source>
</evidence>
<keyword evidence="3 5" id="KW-0378">Hydrolase</keyword>
<evidence type="ECO:0000256" key="2">
    <source>
        <dbReference type="ARBA" id="ARBA00022670"/>
    </source>
</evidence>
<comment type="caution">
    <text evidence="8">The sequence shown here is derived from an EMBL/GenBank/DDBJ whole genome shotgun (WGS) entry which is preliminary data.</text>
</comment>
<dbReference type="AlphaFoldDB" id="A0A0M9VJ31"/>
<dbReference type="GO" id="GO:0006508">
    <property type="term" value="P:proteolysis"/>
    <property type="evidence" value="ECO:0007669"/>
    <property type="project" value="UniProtKB-KW"/>
</dbReference>
<dbReference type="InterPro" id="IPR004447">
    <property type="entry name" value="Peptidase_S41A"/>
</dbReference>
<evidence type="ECO:0000259" key="7">
    <source>
        <dbReference type="PROSITE" id="PS50106"/>
    </source>
</evidence>
<feature type="domain" description="PDZ" evidence="7">
    <location>
        <begin position="87"/>
        <end position="156"/>
    </location>
</feature>
<evidence type="ECO:0000256" key="6">
    <source>
        <dbReference type="SAM" id="SignalP"/>
    </source>
</evidence>
<dbReference type="PROSITE" id="PS50106">
    <property type="entry name" value="PDZ"/>
    <property type="match status" value="1"/>
</dbReference>
<evidence type="ECO:0000313" key="9">
    <source>
        <dbReference type="Proteomes" id="UP000037755"/>
    </source>
</evidence>
<proteinExistence type="inferred from homology"/>
<dbReference type="GO" id="GO:0007165">
    <property type="term" value="P:signal transduction"/>
    <property type="evidence" value="ECO:0007669"/>
    <property type="project" value="TreeGrafter"/>
</dbReference>
<dbReference type="OrthoDB" id="9812068at2"/>
<evidence type="ECO:0000256" key="1">
    <source>
        <dbReference type="ARBA" id="ARBA00009179"/>
    </source>
</evidence>
<dbReference type="SMART" id="SM00245">
    <property type="entry name" value="TSPc"/>
    <property type="match status" value="1"/>
</dbReference>